<keyword evidence="2" id="KW-0812">Transmembrane</keyword>
<feature type="transmembrane region" description="Helical" evidence="2">
    <location>
        <begin position="665"/>
        <end position="686"/>
    </location>
</feature>
<dbReference type="GO" id="GO:0016020">
    <property type="term" value="C:membrane"/>
    <property type="evidence" value="ECO:0007669"/>
    <property type="project" value="TreeGrafter"/>
</dbReference>
<organism evidence="3 4">
    <name type="scientific">Nannochloropsis gaditana</name>
    <dbReference type="NCBI Taxonomy" id="72520"/>
    <lineage>
        <taxon>Eukaryota</taxon>
        <taxon>Sar</taxon>
        <taxon>Stramenopiles</taxon>
        <taxon>Ochrophyta</taxon>
        <taxon>Eustigmatophyceae</taxon>
        <taxon>Eustigmatales</taxon>
        <taxon>Monodopsidaceae</taxon>
        <taxon>Nannochloropsis</taxon>
    </lineage>
</organism>
<gene>
    <name evidence="3" type="ORF">Naga_100771g2</name>
</gene>
<keyword evidence="2" id="KW-1133">Transmembrane helix</keyword>
<dbReference type="Proteomes" id="UP000019335">
    <property type="component" value="Chromosome 7"/>
</dbReference>
<dbReference type="GO" id="GO:0016746">
    <property type="term" value="F:acyltransferase activity"/>
    <property type="evidence" value="ECO:0007669"/>
    <property type="project" value="UniProtKB-KW"/>
</dbReference>
<dbReference type="AlphaFoldDB" id="W7U3S0"/>
<feature type="transmembrane region" description="Helical" evidence="2">
    <location>
        <begin position="255"/>
        <end position="274"/>
    </location>
</feature>
<feature type="transmembrane region" description="Helical" evidence="2">
    <location>
        <begin position="197"/>
        <end position="215"/>
    </location>
</feature>
<sequence>MHTGMFDPSNHITAPKVPRSSPLRPLPVDMQSHGGLRGVAAVWIVIFHCFGDPRYHAGWVVALQGSSLMPLFFMLSGFSLAVTYGRTTWAVSSFTWPWGGKNEQQGASSSSQSHSICVVTGMDRMEQGNELPETTTVATSVPACLDPPTPLQPFFPTRDFYQNRIARVIPVYWLSILISIPLWLLNIADYPFSLQTFLPSLATSIIPVTSLFSAWNEHYIAAINPVGWFITTLAFFWLFFPVWLPRMQRLSDRGLLGVVVVGYWLQLFLIQSLYSVLPLFFHFRPFTTATMNPLSRFPLFLMGMAAGLLSLRHASSEKIPGGPHRTLPTPQAGGATHSYNPLACSKGQHPGRKGSEIIIKSPVRSQEKANVHMRPPPGPLTGDTLTADGLFPTGFNSIIKAENGHVETSPEKGDSTVFPWPACVLCLPLPTPCAASRPPVKDHPPSPSRPPRGSTLHSERAPPPPLPTDRGIPSTISSFPLAHVCDEPSPRPSPGPSLLPSLPELLLLHWTPPSTPKGWALAASQHALALLLCTLLVAGIDTGYRIVTQGRHTIGAQVWYQGVVVMAQLNVVLALTRDEGRSHAARFLRIPVCAWLGSISMNLYLLHYPLLGYLALALHPSHVPALLRCFHLGRGGKEGDMEAEVEAERVVRCQALIKDVRVLPWWSVLIVVPVAIGLAEGVGRWVEAPARQAWRRGKGRG</sequence>
<dbReference type="PANTHER" id="PTHR23028">
    <property type="entry name" value="ACETYLTRANSFERASE"/>
    <property type="match status" value="1"/>
</dbReference>
<dbReference type="InterPro" id="IPR050879">
    <property type="entry name" value="Acyltransferase_3"/>
</dbReference>
<accession>W7U3S0</accession>
<feature type="transmembrane region" description="Helical" evidence="2">
    <location>
        <begin position="527"/>
        <end position="546"/>
    </location>
</feature>
<feature type="transmembrane region" description="Helical" evidence="2">
    <location>
        <begin position="221"/>
        <end position="243"/>
    </location>
</feature>
<dbReference type="EMBL" id="AZIL01000482">
    <property type="protein sequence ID" value="EWM27359.1"/>
    <property type="molecule type" value="Genomic_DNA"/>
</dbReference>
<dbReference type="PANTHER" id="PTHR23028:SF53">
    <property type="entry name" value="ACYL_TRANSF_3 DOMAIN-CONTAINING PROTEIN"/>
    <property type="match status" value="1"/>
</dbReference>
<evidence type="ECO:0000313" key="4">
    <source>
        <dbReference type="Proteomes" id="UP000019335"/>
    </source>
</evidence>
<keyword evidence="2" id="KW-0472">Membrane</keyword>
<keyword evidence="3" id="KW-0012">Acyltransferase</keyword>
<evidence type="ECO:0000256" key="2">
    <source>
        <dbReference type="SAM" id="Phobius"/>
    </source>
</evidence>
<feature type="transmembrane region" description="Helical" evidence="2">
    <location>
        <begin position="165"/>
        <end position="185"/>
    </location>
</feature>
<feature type="region of interest" description="Disordered" evidence="1">
    <location>
        <begin position="436"/>
        <end position="473"/>
    </location>
</feature>
<feature type="transmembrane region" description="Helical" evidence="2">
    <location>
        <begin position="58"/>
        <end position="84"/>
    </location>
</feature>
<evidence type="ECO:0000256" key="1">
    <source>
        <dbReference type="SAM" id="MobiDB-lite"/>
    </source>
</evidence>
<reference evidence="3 4" key="1">
    <citation type="journal article" date="2014" name="Mol. Plant">
        <title>Chromosome Scale Genome Assembly and Transcriptome Profiling of Nannochloropsis gaditana in Nitrogen Depletion.</title>
        <authorList>
            <person name="Corteggiani Carpinelli E."/>
            <person name="Telatin A."/>
            <person name="Vitulo N."/>
            <person name="Forcato C."/>
            <person name="D'Angelo M."/>
            <person name="Schiavon R."/>
            <person name="Vezzi A."/>
            <person name="Giacometti G.M."/>
            <person name="Morosinotto T."/>
            <person name="Valle G."/>
        </authorList>
    </citation>
    <scope>NUCLEOTIDE SEQUENCE [LARGE SCALE GENOMIC DNA]</scope>
    <source>
        <strain evidence="3 4">B-31</strain>
    </source>
</reference>
<feature type="transmembrane region" description="Helical" evidence="2">
    <location>
        <begin position="587"/>
        <end position="606"/>
    </location>
</feature>
<dbReference type="OrthoDB" id="10344042at2759"/>
<feature type="transmembrane region" description="Helical" evidence="2">
    <location>
        <begin position="558"/>
        <end position="575"/>
    </location>
</feature>
<keyword evidence="3" id="KW-0808">Transferase</keyword>
<protein>
    <submittedName>
        <fullName evidence="3">Acyltransferase 3</fullName>
    </submittedName>
</protein>
<keyword evidence="4" id="KW-1185">Reference proteome</keyword>
<evidence type="ECO:0000313" key="3">
    <source>
        <dbReference type="EMBL" id="EWM27359.1"/>
    </source>
</evidence>
<comment type="caution">
    <text evidence="3">The sequence shown here is derived from an EMBL/GenBank/DDBJ whole genome shotgun (WGS) entry which is preliminary data.</text>
</comment>
<dbReference type="GO" id="GO:0000271">
    <property type="term" value="P:polysaccharide biosynthetic process"/>
    <property type="evidence" value="ECO:0007669"/>
    <property type="project" value="TreeGrafter"/>
</dbReference>
<proteinExistence type="predicted"/>
<name>W7U3S0_9STRA</name>